<dbReference type="AlphaFoldDB" id="A0A9X3E4Q4"/>
<comment type="caution">
    <text evidence="1">The sequence shown here is derived from an EMBL/GenBank/DDBJ whole genome shotgun (WGS) entry which is preliminary data.</text>
</comment>
<organism evidence="1 2">
    <name type="scientific">Acinetobacter nematophilus</name>
    <dbReference type="NCBI Taxonomy" id="2994642"/>
    <lineage>
        <taxon>Bacteria</taxon>
        <taxon>Pseudomonadati</taxon>
        <taxon>Pseudomonadota</taxon>
        <taxon>Gammaproteobacteria</taxon>
        <taxon>Moraxellales</taxon>
        <taxon>Moraxellaceae</taxon>
        <taxon>Acinetobacter</taxon>
    </lineage>
</organism>
<evidence type="ECO:0000313" key="2">
    <source>
        <dbReference type="Proteomes" id="UP001146019"/>
    </source>
</evidence>
<dbReference type="Proteomes" id="UP001146019">
    <property type="component" value="Unassembled WGS sequence"/>
</dbReference>
<accession>A0A9X3E4Q4</accession>
<name>A0A9X3E4Q4_9GAMM</name>
<proteinExistence type="predicted"/>
<dbReference type="SUPFAM" id="SSF100950">
    <property type="entry name" value="NagB/RpiA/CoA transferase-like"/>
    <property type="match status" value="1"/>
</dbReference>
<feature type="non-terminal residue" evidence="1">
    <location>
        <position position="31"/>
    </location>
</feature>
<dbReference type="InterPro" id="IPR037171">
    <property type="entry name" value="NagB/RpiA_transferase-like"/>
</dbReference>
<dbReference type="EMBL" id="JAPKMY010000010">
    <property type="protein sequence ID" value="MCX5469409.1"/>
    <property type="molecule type" value="Genomic_DNA"/>
</dbReference>
<reference evidence="1" key="1">
    <citation type="submission" date="2022-11" db="EMBL/GenBank/DDBJ databases">
        <title>Biodiversity and phylogenetic relationships of bacteria.</title>
        <authorList>
            <person name="Machado R.A.R."/>
            <person name="Bhat A."/>
            <person name="Loulou A."/>
            <person name="Kallel S."/>
        </authorList>
    </citation>
    <scope>NUCLEOTIDE SEQUENCE</scope>
    <source>
        <strain evidence="1">A-IN1</strain>
    </source>
</reference>
<protein>
    <submittedName>
        <fullName evidence="1">3-oxoadipate CoA-transferase</fullName>
    </submittedName>
</protein>
<sequence length="31" mass="3421">MSYQKLSRDQIAQRVAQDIPDGAYVNLGIGL</sequence>
<keyword evidence="2" id="KW-1185">Reference proteome</keyword>
<dbReference type="Gene3D" id="3.40.1080.10">
    <property type="entry name" value="Glutaconate Coenzyme A-transferase"/>
    <property type="match status" value="1"/>
</dbReference>
<gene>
    <name evidence="1" type="ORF">OSH00_16925</name>
</gene>
<evidence type="ECO:0000313" key="1">
    <source>
        <dbReference type="EMBL" id="MCX5469409.1"/>
    </source>
</evidence>